<dbReference type="EMBL" id="CP009928">
    <property type="protein sequence ID" value="AKK72054.1"/>
    <property type="molecule type" value="Genomic_DNA"/>
</dbReference>
<sequence length="199" mass="23789">MKVTFEKYNPSWKIQFESIKNELEESIGFLNPEIEHIGSTSVEGLSAKPIIDIMIGVKDAEDLDKIPHLLQGQDYVYYEKYNKDMPYRRFFIKLINRPKNLGFPETIFKEEDIPEKLHDHSLRVAHIHAIPVSSEHWLRHIAFRDYLCTHARVKQEYQQLKEVLSKKEWYDGNDYNAGKDPFIKREERNAVQWYMEHHK</sequence>
<dbReference type="PATRIC" id="fig|1324352.5.peg.1041"/>
<protein>
    <recommendedName>
        <fullName evidence="3">GrpB family protein</fullName>
    </recommendedName>
</protein>
<reference evidence="1 2" key="1">
    <citation type="submission" date="2014-11" db="EMBL/GenBank/DDBJ databases">
        <authorList>
            <person name="Park G.-S."/>
            <person name="Hong S.-J."/>
            <person name="Jung B.K."/>
            <person name="Khan A.R."/>
            <person name="Kwak Y."/>
            <person name="Shin J.-H."/>
        </authorList>
    </citation>
    <scope>NUCLEOTIDE SEQUENCE [LARGE SCALE GENOMIC DNA]</scope>
    <source>
        <strain evidence="1 2">DSM 27622</strain>
    </source>
</reference>
<proteinExistence type="predicted"/>
<dbReference type="RefSeq" id="WP_050022242.1">
    <property type="nucleotide sequence ID" value="NZ_CP009928.1"/>
</dbReference>
<dbReference type="Proteomes" id="UP000035213">
    <property type="component" value="Chromosome"/>
</dbReference>
<gene>
    <name evidence="1" type="ORF">OK18_04850</name>
</gene>
<dbReference type="STRING" id="1324352.OK18_04850"/>
<dbReference type="InterPro" id="IPR043519">
    <property type="entry name" value="NT_sf"/>
</dbReference>
<dbReference type="PANTHER" id="PTHR34822">
    <property type="entry name" value="GRPB DOMAIN PROTEIN (AFU_ORTHOLOGUE AFUA_1G01530)"/>
    <property type="match status" value="1"/>
</dbReference>
<dbReference type="Gene3D" id="3.30.460.10">
    <property type="entry name" value="Beta Polymerase, domain 2"/>
    <property type="match status" value="1"/>
</dbReference>
<dbReference type="AlphaFoldDB" id="A0A0G3LZM9"/>
<dbReference type="KEGG" id="cgn:OK18_04850"/>
<organism evidence="1 2">
    <name type="scientific">Chryseobacterium gallinarum</name>
    <dbReference type="NCBI Taxonomy" id="1324352"/>
    <lineage>
        <taxon>Bacteria</taxon>
        <taxon>Pseudomonadati</taxon>
        <taxon>Bacteroidota</taxon>
        <taxon>Flavobacteriia</taxon>
        <taxon>Flavobacteriales</taxon>
        <taxon>Weeksellaceae</taxon>
        <taxon>Chryseobacterium group</taxon>
        <taxon>Chryseobacterium</taxon>
    </lineage>
</organism>
<dbReference type="Pfam" id="PF04229">
    <property type="entry name" value="GrpB"/>
    <property type="match status" value="1"/>
</dbReference>
<evidence type="ECO:0000313" key="2">
    <source>
        <dbReference type="Proteomes" id="UP000035213"/>
    </source>
</evidence>
<dbReference type="OrthoDB" id="9799092at2"/>
<evidence type="ECO:0008006" key="3">
    <source>
        <dbReference type="Google" id="ProtNLM"/>
    </source>
</evidence>
<dbReference type="PANTHER" id="PTHR34822:SF1">
    <property type="entry name" value="GRPB FAMILY PROTEIN"/>
    <property type="match status" value="1"/>
</dbReference>
<dbReference type="InterPro" id="IPR007344">
    <property type="entry name" value="GrpB/CoaE"/>
</dbReference>
<evidence type="ECO:0000313" key="1">
    <source>
        <dbReference type="EMBL" id="AKK72054.1"/>
    </source>
</evidence>
<name>A0A0G3LZM9_CHRGL</name>
<accession>A0A0G3LZM9</accession>
<dbReference type="SUPFAM" id="SSF81301">
    <property type="entry name" value="Nucleotidyltransferase"/>
    <property type="match status" value="1"/>
</dbReference>